<sequence length="179" mass="20084">MRLASLALVAVLALVSGAAFAEDPYRKLERGEDLNHKGVERGEWKETEAPPPPAFDLKRLVPLAMPPYMSLKFGVDPQTMQLTPDGVVRYVIVAYREAGNATNAFYEAVRCSTDEYKTYARYGGDGWSPVPDAEWKKIDDRNSIYTSELAKQSLCRGNAPRVSVSDMVRELKRPEILMR</sequence>
<dbReference type="Pfam" id="PF08750">
    <property type="entry name" value="CNP1"/>
    <property type="match status" value="1"/>
</dbReference>
<organism evidence="3 4">
    <name type="scientific">Variovorax paradoxus</name>
    <dbReference type="NCBI Taxonomy" id="34073"/>
    <lineage>
        <taxon>Bacteria</taxon>
        <taxon>Pseudomonadati</taxon>
        <taxon>Pseudomonadota</taxon>
        <taxon>Betaproteobacteria</taxon>
        <taxon>Burkholderiales</taxon>
        <taxon>Comamonadaceae</taxon>
        <taxon>Variovorax</taxon>
    </lineage>
</organism>
<dbReference type="EMBL" id="QFPP01000172">
    <property type="protein sequence ID" value="PZQ73674.1"/>
    <property type="molecule type" value="Genomic_DNA"/>
</dbReference>
<protein>
    <recommendedName>
        <fullName evidence="2">CNP1-like uncharacterized domain-containing protein</fullName>
    </recommendedName>
</protein>
<reference evidence="3 4" key="1">
    <citation type="submission" date="2017-08" db="EMBL/GenBank/DDBJ databases">
        <title>Infants hospitalized years apart are colonized by the same room-sourced microbial strains.</title>
        <authorList>
            <person name="Brooks B."/>
            <person name="Olm M.R."/>
            <person name="Firek B.A."/>
            <person name="Baker R."/>
            <person name="Thomas B.C."/>
            <person name="Morowitz M.J."/>
            <person name="Banfield J.F."/>
        </authorList>
    </citation>
    <scope>NUCLEOTIDE SEQUENCE [LARGE SCALE GENOMIC DNA]</scope>
    <source>
        <strain evidence="3">S2_005_003_R2_41</strain>
    </source>
</reference>
<dbReference type="AlphaFoldDB" id="A0A2W5Q938"/>
<name>A0A2W5Q938_VARPD</name>
<proteinExistence type="predicted"/>
<dbReference type="Proteomes" id="UP000249135">
    <property type="component" value="Unassembled WGS sequence"/>
</dbReference>
<evidence type="ECO:0000259" key="2">
    <source>
        <dbReference type="Pfam" id="PF08750"/>
    </source>
</evidence>
<feature type="signal peptide" evidence="1">
    <location>
        <begin position="1"/>
        <end position="21"/>
    </location>
</feature>
<evidence type="ECO:0000313" key="4">
    <source>
        <dbReference type="Proteomes" id="UP000249135"/>
    </source>
</evidence>
<accession>A0A2W5Q938</accession>
<keyword evidence="1" id="KW-0732">Signal</keyword>
<evidence type="ECO:0000256" key="1">
    <source>
        <dbReference type="SAM" id="SignalP"/>
    </source>
</evidence>
<feature type="domain" description="CNP1-like uncharacterised" evidence="2">
    <location>
        <begin position="42"/>
        <end position="172"/>
    </location>
</feature>
<evidence type="ECO:0000313" key="3">
    <source>
        <dbReference type="EMBL" id="PZQ73674.1"/>
    </source>
</evidence>
<dbReference type="InterPro" id="IPR014861">
    <property type="entry name" value="CNP1-like_dom"/>
</dbReference>
<comment type="caution">
    <text evidence="3">The sequence shown here is derived from an EMBL/GenBank/DDBJ whole genome shotgun (WGS) entry which is preliminary data.</text>
</comment>
<gene>
    <name evidence="3" type="ORF">DI563_14240</name>
</gene>
<feature type="chain" id="PRO_5015908219" description="CNP1-like uncharacterized domain-containing protein" evidence="1">
    <location>
        <begin position="22"/>
        <end position="179"/>
    </location>
</feature>